<dbReference type="KEGG" id="sre:PTSG_06444"/>
<protein>
    <submittedName>
        <fullName evidence="2">Uncharacterized protein</fullName>
    </submittedName>
</protein>
<evidence type="ECO:0000313" key="2">
    <source>
        <dbReference type="EMBL" id="EGD75367.1"/>
    </source>
</evidence>
<dbReference type="InParanoid" id="F2UFT9"/>
<organism evidence="3">
    <name type="scientific">Salpingoeca rosetta (strain ATCC 50818 / BSB-021)</name>
    <dbReference type="NCBI Taxonomy" id="946362"/>
    <lineage>
        <taxon>Eukaryota</taxon>
        <taxon>Choanoflagellata</taxon>
        <taxon>Craspedida</taxon>
        <taxon>Salpingoecidae</taxon>
        <taxon>Salpingoeca</taxon>
    </lineage>
</organism>
<sequence length="193" mass="20927">MDYIAPVPKMEEFVPGINRTMRLLLQHAVGRQLPSRVQHAAFVTALSHVTPSLPLMVTFTIGESDHHRHQQQQQQQQQQHHQSASRLSRALSRHGDEEEADAVSTHTRLSAALRVDSEPTELYRMSGVLDPNALLPLGAKEGGKQLGTAQIGGGAGGPIQVQEYDLDTSSGGESSSEEESGADQAVFVDMSEI</sequence>
<proteinExistence type="predicted"/>
<keyword evidence="3" id="KW-1185">Reference proteome</keyword>
<dbReference type="EMBL" id="GL832972">
    <property type="protein sequence ID" value="EGD75367.1"/>
    <property type="molecule type" value="Genomic_DNA"/>
</dbReference>
<feature type="compositionally biased region" description="Low complexity" evidence="1">
    <location>
        <begin position="71"/>
        <end position="90"/>
    </location>
</feature>
<gene>
    <name evidence="2" type="ORF">PTSG_06444</name>
</gene>
<evidence type="ECO:0000256" key="1">
    <source>
        <dbReference type="SAM" id="MobiDB-lite"/>
    </source>
</evidence>
<dbReference type="RefSeq" id="XP_004991824.1">
    <property type="nucleotide sequence ID" value="XM_004991767.1"/>
</dbReference>
<feature type="region of interest" description="Disordered" evidence="1">
    <location>
        <begin position="148"/>
        <end position="193"/>
    </location>
</feature>
<feature type="region of interest" description="Disordered" evidence="1">
    <location>
        <begin position="64"/>
        <end position="106"/>
    </location>
</feature>
<accession>F2UFT9</accession>
<dbReference type="GeneID" id="16072384"/>
<evidence type="ECO:0000313" key="3">
    <source>
        <dbReference type="Proteomes" id="UP000007799"/>
    </source>
</evidence>
<name>F2UFT9_SALR5</name>
<dbReference type="Proteomes" id="UP000007799">
    <property type="component" value="Unassembled WGS sequence"/>
</dbReference>
<reference evidence="2" key="1">
    <citation type="submission" date="2009-08" db="EMBL/GenBank/DDBJ databases">
        <title>Annotation of Salpingoeca rosetta.</title>
        <authorList>
            <consortium name="The Broad Institute Genome Sequencing Platform"/>
            <person name="Russ C."/>
            <person name="Cuomo C."/>
            <person name="Burger G."/>
            <person name="Gray M.W."/>
            <person name="Holland P.W.H."/>
            <person name="King N."/>
            <person name="Lang F.B.F."/>
            <person name="Roger A.J."/>
            <person name="Ruiz-Trillo I."/>
            <person name="Young S.K."/>
            <person name="Zeng Q."/>
            <person name="Gargeya S."/>
            <person name="Alvarado L."/>
            <person name="Berlin A."/>
            <person name="Chapman S.B."/>
            <person name="Chen Z."/>
            <person name="Freedman E."/>
            <person name="Gellesch M."/>
            <person name="Goldberg J."/>
            <person name="Griggs A."/>
            <person name="Gujja S."/>
            <person name="Heilman E."/>
            <person name="Heiman D."/>
            <person name="Howarth C."/>
            <person name="Mehta T."/>
            <person name="Neiman D."/>
            <person name="Pearson M."/>
            <person name="Roberts A."/>
            <person name="Saif S."/>
            <person name="Shea T."/>
            <person name="Shenoy N."/>
            <person name="Sisk P."/>
            <person name="Stolte C."/>
            <person name="Sykes S."/>
            <person name="White J."/>
            <person name="Yandava C."/>
            <person name="Haas B."/>
            <person name="Nusbaum C."/>
            <person name="Birren B."/>
        </authorList>
    </citation>
    <scope>NUCLEOTIDE SEQUENCE [LARGE SCALE GENOMIC DNA]</scope>
    <source>
        <strain evidence="2">ATCC 50818</strain>
    </source>
</reference>
<dbReference type="AlphaFoldDB" id="F2UFT9"/>